<evidence type="ECO:0000313" key="2">
    <source>
        <dbReference type="Proteomes" id="UP000048926"/>
    </source>
</evidence>
<name>A0A0M6YC73_9HYPH</name>
<dbReference type="RefSeq" id="WP_055661695.1">
    <property type="nucleotide sequence ID" value="NZ_CXST01000014.1"/>
</dbReference>
<proteinExistence type="predicted"/>
<reference evidence="2" key="1">
    <citation type="submission" date="2015-07" db="EMBL/GenBank/DDBJ databases">
        <authorList>
            <person name="Rodrigo-Torres Lidia"/>
            <person name="Arahal R.David."/>
        </authorList>
    </citation>
    <scope>NUCLEOTIDE SEQUENCE [LARGE SCALE GENOMIC DNA]</scope>
    <source>
        <strain evidence="2">CECT 4801</strain>
    </source>
</reference>
<dbReference type="AlphaFoldDB" id="A0A0M6YC73"/>
<keyword evidence="2" id="KW-1185">Reference proteome</keyword>
<protein>
    <submittedName>
        <fullName evidence="1">Uncharacterized protein</fullName>
    </submittedName>
</protein>
<dbReference type="EMBL" id="CXST01000014">
    <property type="protein sequence ID" value="CTQ47696.1"/>
    <property type="molecule type" value="Genomic_DNA"/>
</dbReference>
<organism evidence="1 2">
    <name type="scientific">Roseibium aggregatum</name>
    <dbReference type="NCBI Taxonomy" id="187304"/>
    <lineage>
        <taxon>Bacteria</taxon>
        <taxon>Pseudomonadati</taxon>
        <taxon>Pseudomonadota</taxon>
        <taxon>Alphaproteobacteria</taxon>
        <taxon>Hyphomicrobiales</taxon>
        <taxon>Stappiaceae</taxon>
        <taxon>Roseibium</taxon>
    </lineage>
</organism>
<gene>
    <name evidence="1" type="ORF">LAL4801_06158</name>
</gene>
<dbReference type="Gene3D" id="1.10.10.10">
    <property type="entry name" value="Winged helix-like DNA-binding domain superfamily/Winged helix DNA-binding domain"/>
    <property type="match status" value="1"/>
</dbReference>
<dbReference type="OrthoDB" id="6008408at2"/>
<accession>A0A0M6YC73</accession>
<sequence>MTNRAEKRKPFQYPLALNEPEEHRILPEWGWWTLNTRSNKNSRLDQRPFRRDQLEFVLKNINPDIDSYMSQAFFRGPNRRALNVQWITHAYVDLDTYNCPSLLGLTSDQIVNAIFLHCDDHNIPLPSYIVHSGRGLYLKWAWTSPLPQQAAGRATAVNKALVAQFAEFGADPKAVDVSRILRIIGTVNTKSGTRAEVVWACESNGVVRSYNFDDFADEILPFTLEELRTAKKERAEIRVLSQERKRRQAAEEAKSEISKGLQWDDYNWKRLMDIRTLAERRYPEGVPAGLRDTFGHFGACQLALTMPSGNLWNEVRAWTQIIIPDGNWLDQEFRGYCSSIFDRARRSAKGERVTFKGRTYDPIYTYGTDRMIEDLRIEPDEMRDMLVLFDRSEKNRKRRKGDSREDRKSKRLELGRQALWLQRDGLTQDQIAEDFGVSKGYVNKAIQEARKASKS</sequence>
<dbReference type="InterPro" id="IPR036388">
    <property type="entry name" value="WH-like_DNA-bd_sf"/>
</dbReference>
<evidence type="ECO:0000313" key="1">
    <source>
        <dbReference type="EMBL" id="CTQ47696.1"/>
    </source>
</evidence>
<dbReference type="Proteomes" id="UP000048926">
    <property type="component" value="Unassembled WGS sequence"/>
</dbReference>